<proteinExistence type="inferred from homology"/>
<keyword evidence="1" id="KW-0342">GTP-binding</keyword>
<keyword evidence="5" id="KW-1185">Reference proteome</keyword>
<dbReference type="GO" id="GO:0005544">
    <property type="term" value="F:calcium-dependent phospholipid binding"/>
    <property type="evidence" value="ECO:0007669"/>
    <property type="project" value="InterPro"/>
</dbReference>
<dbReference type="GO" id="GO:0005886">
    <property type="term" value="C:plasma membrane"/>
    <property type="evidence" value="ECO:0007669"/>
    <property type="project" value="TreeGrafter"/>
</dbReference>
<dbReference type="EMBL" id="KZ824422">
    <property type="protein sequence ID" value="RAL05127.1"/>
    <property type="molecule type" value="Genomic_DNA"/>
</dbReference>
<feature type="region of interest" description="Disordered" evidence="2">
    <location>
        <begin position="899"/>
        <end position="919"/>
    </location>
</feature>
<feature type="compositionally biased region" description="Polar residues" evidence="2">
    <location>
        <begin position="1006"/>
        <end position="1024"/>
    </location>
</feature>
<feature type="compositionally biased region" description="Polar residues" evidence="2">
    <location>
        <begin position="796"/>
        <end position="824"/>
    </location>
</feature>
<feature type="compositionally biased region" description="Basic and acidic residues" evidence="2">
    <location>
        <begin position="597"/>
        <end position="608"/>
    </location>
</feature>
<protein>
    <recommendedName>
        <fullName evidence="3">Septin-type G domain-containing protein</fullName>
    </recommendedName>
</protein>
<sequence length="1466" mass="162100">MATASPTPRTPGRTQPSEEVPPVVTDTKDQRRTSSLGFLRRSKSIEILGERRSSGSKNGKKMPKPQPTEDDARRQRESMMFQQPPRLPDLSPAPVLETFGGDERQDTVAALSRQPAPSQQAVPRSTISTPVAPEPNDPYSRAESMTHRGRYSYASSAVSTVNNPRRLRRRKDPTPYNVLVIGASNSGKTSFLNFLKSSLELPPHKHPSRLPEEVVHQARQSPANEGYTSHYLETEIDGERVGLTLWDSQGLEKNIVDIQLRGVTGFLESKFEETLSEEMKVVRSPGARDTHIHCTFLILDPVRLDQNIAAAERAAQGTPRPTDTPVIGVLDERLDVQVLRTIVGKTTVVPVISKADTITAAHMAYLRMAVWDSLKKANIDPLEILALDDQEDYTSSESDDEDEEAQGQEADQQEAGVPRSPSQRSQSTRKSSASQVAVQHIPFTTLSPDPHSLKAGDEPVGRKYPWGFANPYDPEHCDFLKLKEAVFTEWRPDLREASRVVWYERWRTSRLNRNVATASVAPQKKLFTGRTGPDVQRGGLTHGPAGGNTGGYSLHTAALGGPVLCSQGCRQEIAPQSMSLHVGDPRSRGRSKSPSGRIRERSKSRDPRVPSAAEATGQSTHRYLASEFADGKRHSRSRSRGASPGGPHPSNLRYGPTGPEFQSDGRGPYLRAEHGRDYYYHSDSGDSKGARRDNKQYPSSPHRRSVHYDSSSDPSYSDSDEDGLAYGDLPEDPERSFYGFTGNSRAQTAGRDSAMMSGALNGHASDSNKPSRSAGPRKDEVTGSHPSYAKPEPFQYTAQTQFAHTRPGSSQYPGHPASSAQSNWAPIPECEQPGFVPPQSQGQGQTMPGAFPLPTTSHPDVPATTAAAAFSSTRYVTPEGLQNSYASWSGRPVSMPGGNAYTPVASTHQRTASNDAAAKTPYAAPPQYQYAHIDPNVKYTSKSAKESQPKPLSHSAAPQYSTKTNASQTKEPQYADAKFSANPQFSKPSTTRSDSGPQYVEITPGNRATSRPHSHSVSSANNLSVAGPDPSHRPASPMLEPYKGTYQTISPMPSPIVVVPRLDDDISDMELLGEESDGGLREHRRKKSRDGKDRKGLTTDRAKRESSRVRYEQRGSAGEESLVVITPGSSRKRVTFYDAEPDARMLQEALSHTRTDNKALIRVLPHLTGEEVLELRKEYKKHVKLHGKGVNIAKHIRLKLANGAFGKVCYATALGRWESEAFWANCYYQSSNSRRELLIESLFGRTNSEIREIKECFRDSRYHNSLEKCMKAELNADKFRIAVLIALEENRQSERDPIDMHLVDHDVDELHRALVTPHGGETAMICIIVRRSDSHLREVLRAYEKMYGHNFAKAMIGKSQNLVGETLAHILNGAINRPMRDALLLHQALRESRTGKERSELLISRLVRLHWEPRHLERVKSDFRRRYGQRLEDAIAEEVLTSSGGSDWGEFCIELARGSKALASRS</sequence>
<feature type="region of interest" description="Disordered" evidence="2">
    <location>
        <begin position="576"/>
        <end position="859"/>
    </location>
</feature>
<reference evidence="4 5" key="1">
    <citation type="submission" date="2018-02" db="EMBL/GenBank/DDBJ databases">
        <title>The genomes of Aspergillus section Nigri reveals drivers in fungal speciation.</title>
        <authorList>
            <consortium name="DOE Joint Genome Institute"/>
            <person name="Vesth T.C."/>
            <person name="Nybo J."/>
            <person name="Theobald S."/>
            <person name="Brandl J."/>
            <person name="Frisvad J.C."/>
            <person name="Nielsen K.F."/>
            <person name="Lyhne E.K."/>
            <person name="Kogle M.E."/>
            <person name="Kuo A."/>
            <person name="Riley R."/>
            <person name="Clum A."/>
            <person name="Nolan M."/>
            <person name="Lipzen A."/>
            <person name="Salamov A."/>
            <person name="Henrissat B."/>
            <person name="Wiebenga A."/>
            <person name="De vries R.P."/>
            <person name="Grigoriev I.V."/>
            <person name="Mortensen U.H."/>
            <person name="Andersen M.R."/>
            <person name="Baker S.E."/>
        </authorList>
    </citation>
    <scope>NUCLEOTIDE SEQUENCE [LARGE SCALE GENOMIC DNA]</scope>
    <source>
        <strain evidence="4 5">CBS 121593</strain>
    </source>
</reference>
<keyword evidence="1" id="KW-0547">Nucleotide-binding</keyword>
<dbReference type="GO" id="GO:0005525">
    <property type="term" value="F:GTP binding"/>
    <property type="evidence" value="ECO:0007669"/>
    <property type="project" value="UniProtKB-KW"/>
</dbReference>
<dbReference type="FunFam" id="3.40.50.300:FF:001827">
    <property type="entry name" value="Septin"/>
    <property type="match status" value="1"/>
</dbReference>
<evidence type="ECO:0000313" key="4">
    <source>
        <dbReference type="EMBL" id="RAL05127.1"/>
    </source>
</evidence>
<dbReference type="PANTHER" id="PTHR10502:SF107">
    <property type="entry name" value="ANNEXIN ANXC4 (AFU_ORTHOLOGUE AFUA_3G07020)"/>
    <property type="match status" value="1"/>
</dbReference>
<dbReference type="GeneID" id="37226794"/>
<dbReference type="STRING" id="1448316.A0A395HB36"/>
<dbReference type="SUPFAM" id="SSF52540">
    <property type="entry name" value="P-loop containing nucleoside triphosphate hydrolases"/>
    <property type="match status" value="1"/>
</dbReference>
<evidence type="ECO:0000259" key="3">
    <source>
        <dbReference type="PROSITE" id="PS51719"/>
    </source>
</evidence>
<evidence type="ECO:0000256" key="2">
    <source>
        <dbReference type="SAM" id="MobiDB-lite"/>
    </source>
</evidence>
<feature type="domain" description="Septin-type G" evidence="3">
    <location>
        <begin position="172"/>
        <end position="513"/>
    </location>
</feature>
<feature type="compositionally biased region" description="Low complexity" evidence="2">
    <location>
        <begin position="407"/>
        <end position="435"/>
    </location>
</feature>
<dbReference type="GO" id="GO:0012506">
    <property type="term" value="C:vesicle membrane"/>
    <property type="evidence" value="ECO:0007669"/>
    <property type="project" value="TreeGrafter"/>
</dbReference>
<name>A0A395HB36_9EURO</name>
<dbReference type="InterPro" id="IPR027417">
    <property type="entry name" value="P-loop_NTPase"/>
</dbReference>
<feature type="region of interest" description="Disordered" evidence="2">
    <location>
        <begin position="527"/>
        <end position="547"/>
    </location>
</feature>
<feature type="compositionally biased region" description="Polar residues" evidence="2">
    <location>
        <begin position="115"/>
        <end position="129"/>
    </location>
</feature>
<feature type="compositionally biased region" description="Polar residues" evidence="2">
    <location>
        <begin position="981"/>
        <end position="996"/>
    </location>
</feature>
<dbReference type="RefSeq" id="XP_025579454.1">
    <property type="nucleotide sequence ID" value="XM_025721929.1"/>
</dbReference>
<feature type="region of interest" description="Disordered" evidence="2">
    <location>
        <begin position="939"/>
        <end position="1055"/>
    </location>
</feature>
<feature type="region of interest" description="Disordered" evidence="2">
    <location>
        <begin position="391"/>
        <end position="458"/>
    </location>
</feature>
<dbReference type="GO" id="GO:0005509">
    <property type="term" value="F:calcium ion binding"/>
    <property type="evidence" value="ECO:0007669"/>
    <property type="project" value="InterPro"/>
</dbReference>
<feature type="compositionally biased region" description="Polar residues" evidence="2">
    <location>
        <begin position="153"/>
        <end position="163"/>
    </location>
</feature>
<comment type="similarity">
    <text evidence="1">Belongs to the TRAFAC class TrmE-Era-EngA-EngB-Septin-like GTPase superfamily. Septin GTPase family.</text>
</comment>
<feature type="region of interest" description="Disordered" evidence="2">
    <location>
        <begin position="1"/>
        <end position="172"/>
    </location>
</feature>
<dbReference type="Pfam" id="PF00735">
    <property type="entry name" value="Septin"/>
    <property type="match status" value="2"/>
</dbReference>
<feature type="compositionally biased region" description="Polar residues" evidence="2">
    <location>
        <begin position="1"/>
        <end position="17"/>
    </location>
</feature>
<dbReference type="Gene3D" id="1.10.220.10">
    <property type="entry name" value="Annexin"/>
    <property type="match status" value="4"/>
</dbReference>
<dbReference type="SUPFAM" id="SSF47874">
    <property type="entry name" value="Annexin"/>
    <property type="match status" value="1"/>
</dbReference>
<dbReference type="VEuPathDB" id="FungiDB:BO80DRAFT_452049"/>
<dbReference type="InterPro" id="IPR030379">
    <property type="entry name" value="G_SEPTIN_dom"/>
</dbReference>
<dbReference type="Proteomes" id="UP000249402">
    <property type="component" value="Unassembled WGS sequence"/>
</dbReference>
<dbReference type="PANTHER" id="PTHR10502">
    <property type="entry name" value="ANNEXIN"/>
    <property type="match status" value="1"/>
</dbReference>
<feature type="compositionally biased region" description="Basic and acidic residues" evidence="2">
    <location>
        <begin position="1090"/>
        <end position="1113"/>
    </location>
</feature>
<dbReference type="PROSITE" id="PS51719">
    <property type="entry name" value="G_SEPTIN"/>
    <property type="match status" value="1"/>
</dbReference>
<feature type="compositionally biased region" description="Basic and acidic residues" evidence="2">
    <location>
        <begin position="671"/>
        <end position="695"/>
    </location>
</feature>
<gene>
    <name evidence="4" type="ORF">BO80DRAFT_452049</name>
</gene>
<evidence type="ECO:0000313" key="5">
    <source>
        <dbReference type="Proteomes" id="UP000249402"/>
    </source>
</evidence>
<feature type="compositionally biased region" description="Acidic residues" evidence="2">
    <location>
        <begin position="391"/>
        <end position="406"/>
    </location>
</feature>
<dbReference type="GO" id="GO:0005737">
    <property type="term" value="C:cytoplasm"/>
    <property type="evidence" value="ECO:0007669"/>
    <property type="project" value="TreeGrafter"/>
</dbReference>
<dbReference type="GO" id="GO:0001786">
    <property type="term" value="F:phosphatidylserine binding"/>
    <property type="evidence" value="ECO:0007669"/>
    <property type="project" value="TreeGrafter"/>
</dbReference>
<feature type="region of interest" description="Disordered" evidence="2">
    <location>
        <begin position="1071"/>
        <end position="1119"/>
    </location>
</feature>
<dbReference type="Gene3D" id="3.40.50.300">
    <property type="entry name" value="P-loop containing nucleotide triphosphate hydrolases"/>
    <property type="match status" value="1"/>
</dbReference>
<dbReference type="OrthoDB" id="2134400at2759"/>
<feature type="compositionally biased region" description="Polar residues" evidence="2">
    <location>
        <begin position="904"/>
        <end position="914"/>
    </location>
</feature>
<accession>A0A395HB36</accession>
<feature type="compositionally biased region" description="Polar residues" evidence="2">
    <location>
        <begin position="956"/>
        <end position="971"/>
    </location>
</feature>
<dbReference type="InterPro" id="IPR037104">
    <property type="entry name" value="Annexin_sf"/>
</dbReference>
<evidence type="ECO:0000256" key="1">
    <source>
        <dbReference type="RuleBase" id="RU004560"/>
    </source>
</evidence>
<organism evidence="4 5">
    <name type="scientific">Aspergillus ibericus CBS 121593</name>
    <dbReference type="NCBI Taxonomy" id="1448316"/>
    <lineage>
        <taxon>Eukaryota</taxon>
        <taxon>Fungi</taxon>
        <taxon>Dikarya</taxon>
        <taxon>Ascomycota</taxon>
        <taxon>Pezizomycotina</taxon>
        <taxon>Eurotiomycetes</taxon>
        <taxon>Eurotiomycetidae</taxon>
        <taxon>Eurotiales</taxon>
        <taxon>Aspergillaceae</taxon>
        <taxon>Aspergillus</taxon>
        <taxon>Aspergillus subgen. Circumdati</taxon>
    </lineage>
</organism>
<dbReference type="GO" id="GO:0005634">
    <property type="term" value="C:nucleus"/>
    <property type="evidence" value="ECO:0007669"/>
    <property type="project" value="TreeGrafter"/>
</dbReference>